<organism evidence="1 2">
    <name type="scientific">Catharanthus roseus</name>
    <name type="common">Madagascar periwinkle</name>
    <name type="synonym">Vinca rosea</name>
    <dbReference type="NCBI Taxonomy" id="4058"/>
    <lineage>
        <taxon>Eukaryota</taxon>
        <taxon>Viridiplantae</taxon>
        <taxon>Streptophyta</taxon>
        <taxon>Embryophyta</taxon>
        <taxon>Tracheophyta</taxon>
        <taxon>Spermatophyta</taxon>
        <taxon>Magnoliopsida</taxon>
        <taxon>eudicotyledons</taxon>
        <taxon>Gunneridae</taxon>
        <taxon>Pentapetalae</taxon>
        <taxon>asterids</taxon>
        <taxon>lamiids</taxon>
        <taxon>Gentianales</taxon>
        <taxon>Apocynaceae</taxon>
        <taxon>Rauvolfioideae</taxon>
        <taxon>Vinceae</taxon>
        <taxon>Catharanthinae</taxon>
        <taxon>Catharanthus</taxon>
    </lineage>
</organism>
<evidence type="ECO:0000313" key="2">
    <source>
        <dbReference type="Proteomes" id="UP001060085"/>
    </source>
</evidence>
<dbReference type="EMBL" id="CM044704">
    <property type="protein sequence ID" value="KAI5667587.1"/>
    <property type="molecule type" value="Genomic_DNA"/>
</dbReference>
<accession>A0ACC0B4M8</accession>
<evidence type="ECO:0000313" key="1">
    <source>
        <dbReference type="EMBL" id="KAI5667587.1"/>
    </source>
</evidence>
<gene>
    <name evidence="1" type="ORF">M9H77_17440</name>
</gene>
<sequence>MEEVQGSNTASIHNMENQIGKLTRMIIESPPINKLNKDAKVVTLRKFVKNDPLFIALQQDSQTEVDFEEVRVLIEKLKEAKEEEATTTKEELKMNSRLEIEHSGSIKEATVRSGKTIKKRRLFVECARNTVFAQQGLQLFP</sequence>
<dbReference type="Proteomes" id="UP001060085">
    <property type="component" value="Linkage Group LG04"/>
</dbReference>
<name>A0ACC0B4M8_CATRO</name>
<proteinExistence type="predicted"/>
<protein>
    <submittedName>
        <fullName evidence="1">Uncharacterized protein</fullName>
    </submittedName>
</protein>
<keyword evidence="2" id="KW-1185">Reference proteome</keyword>
<comment type="caution">
    <text evidence="1">The sequence shown here is derived from an EMBL/GenBank/DDBJ whole genome shotgun (WGS) entry which is preliminary data.</text>
</comment>
<reference evidence="2" key="1">
    <citation type="journal article" date="2023" name="Nat. Plants">
        <title>Single-cell RNA sequencing provides a high-resolution roadmap for understanding the multicellular compartmentation of specialized metabolism.</title>
        <authorList>
            <person name="Sun S."/>
            <person name="Shen X."/>
            <person name="Li Y."/>
            <person name="Li Y."/>
            <person name="Wang S."/>
            <person name="Li R."/>
            <person name="Zhang H."/>
            <person name="Shen G."/>
            <person name="Guo B."/>
            <person name="Wei J."/>
            <person name="Xu J."/>
            <person name="St-Pierre B."/>
            <person name="Chen S."/>
            <person name="Sun C."/>
        </authorList>
    </citation>
    <scope>NUCLEOTIDE SEQUENCE [LARGE SCALE GENOMIC DNA]</scope>
</reference>